<keyword evidence="2" id="KW-1185">Reference proteome</keyword>
<dbReference type="RefSeq" id="WP_115479488.1">
    <property type="nucleotide sequence ID" value="NZ_QRBF01000008.1"/>
</dbReference>
<gene>
    <name evidence="1" type="ORF">DWU99_18065</name>
</gene>
<comment type="caution">
    <text evidence="1">The sequence shown here is derived from an EMBL/GenBank/DDBJ whole genome shotgun (WGS) entry which is preliminary data.</text>
</comment>
<protein>
    <submittedName>
        <fullName evidence="1">Uncharacterized protein</fullName>
    </submittedName>
</protein>
<proteinExistence type="predicted"/>
<reference evidence="1 2" key="1">
    <citation type="submission" date="2018-07" db="EMBL/GenBank/DDBJ databases">
        <title>Dyella monticola sp. nov. and Dyella psychrodurans sp. nov. isolated from monsoon evergreen broad-leaved forest soil of Dinghu Mountain, China.</title>
        <authorList>
            <person name="Gao Z."/>
            <person name="Qiu L."/>
        </authorList>
    </citation>
    <scope>NUCLEOTIDE SEQUENCE [LARGE SCALE GENOMIC DNA]</scope>
    <source>
        <strain evidence="1 2">4MSK11</strain>
    </source>
</reference>
<sequence>MERIYNVFLFFENDICSIVSYFAHDHVGSDSDGVAMLKTSVNRDLLNAVKVTLKTPFTRDEFHAKCRLGIGHHLYDEAFAALGASASPLFVTTPVVNGTLFFNHPIEHGDIDIYDLAPKEGKNRQMVDWLVKYATPKGIELSQLIHDDYFQSIKLTFNAGLYVSAMKLLVSCIDSIAYIEYGNEKKFTPFTKWLDTYADLLPLGITSAELWELRNGILHMTNINSSKVRDNKIRRISFRVGGPPDYPRESDGVYYFDFLDLIRAFADAQARWLASYNANTEKFAKFVERYDETISDSRISLTRL</sequence>
<dbReference type="EMBL" id="QRBF01000008">
    <property type="protein sequence ID" value="RDS80960.1"/>
    <property type="molecule type" value="Genomic_DNA"/>
</dbReference>
<dbReference type="AlphaFoldDB" id="A0A370WY30"/>
<dbReference type="OrthoDB" id="8265552at2"/>
<organism evidence="1 2">
    <name type="scientific">Dyella psychrodurans</name>
    <dbReference type="NCBI Taxonomy" id="1927960"/>
    <lineage>
        <taxon>Bacteria</taxon>
        <taxon>Pseudomonadati</taxon>
        <taxon>Pseudomonadota</taxon>
        <taxon>Gammaproteobacteria</taxon>
        <taxon>Lysobacterales</taxon>
        <taxon>Rhodanobacteraceae</taxon>
        <taxon>Dyella</taxon>
    </lineage>
</organism>
<accession>A0A370WY30</accession>
<name>A0A370WY30_9GAMM</name>
<dbReference type="Proteomes" id="UP000255334">
    <property type="component" value="Unassembled WGS sequence"/>
</dbReference>
<evidence type="ECO:0000313" key="2">
    <source>
        <dbReference type="Proteomes" id="UP000255334"/>
    </source>
</evidence>
<evidence type="ECO:0000313" key="1">
    <source>
        <dbReference type="EMBL" id="RDS80960.1"/>
    </source>
</evidence>